<dbReference type="AlphaFoldDB" id="A0A7I3ZMN8"/>
<dbReference type="Gramene" id="Pp3c8_17240V3.1">
    <property type="protein sequence ID" value="PAC:32965406.CDS.1"/>
    <property type="gene ID" value="Pp3c8_17240"/>
</dbReference>
<dbReference type="EnsemblPlants" id="Pp3c8_17240V3.2">
    <property type="protein sequence ID" value="PAC:32965407.CDS.1"/>
    <property type="gene ID" value="Pp3c8_17240"/>
</dbReference>
<reference evidence="1" key="3">
    <citation type="submission" date="2020-12" db="UniProtKB">
        <authorList>
            <consortium name="EnsemblPlants"/>
        </authorList>
    </citation>
    <scope>IDENTIFICATION</scope>
</reference>
<dbReference type="EnsemblPlants" id="Pp3c8_17240V3.1">
    <property type="protein sequence ID" value="PAC:32965406.CDS.1"/>
    <property type="gene ID" value="Pp3c8_17240"/>
</dbReference>
<dbReference type="InParanoid" id="A0A7I3ZMN8"/>
<accession>A0A7I3ZMN8</accession>
<sequence length="61" mass="6731">MECPCNIRIVFVSHLIYLHLQPLSPIQYLIDLTGVGKPDDIKCPESSSLEGGAVKDECSEK</sequence>
<reference evidence="1 2" key="2">
    <citation type="journal article" date="2018" name="Plant J.">
        <title>The Physcomitrella patens chromosome-scale assembly reveals moss genome structure and evolution.</title>
        <authorList>
            <person name="Lang D."/>
            <person name="Ullrich K.K."/>
            <person name="Murat F."/>
            <person name="Fuchs J."/>
            <person name="Jenkins J."/>
            <person name="Haas F.B."/>
            <person name="Piednoel M."/>
            <person name="Gundlach H."/>
            <person name="Van Bel M."/>
            <person name="Meyberg R."/>
            <person name="Vives C."/>
            <person name="Morata J."/>
            <person name="Symeonidi A."/>
            <person name="Hiss M."/>
            <person name="Muchero W."/>
            <person name="Kamisugi Y."/>
            <person name="Saleh O."/>
            <person name="Blanc G."/>
            <person name="Decker E.L."/>
            <person name="van Gessel N."/>
            <person name="Grimwood J."/>
            <person name="Hayes R.D."/>
            <person name="Graham S.W."/>
            <person name="Gunter L.E."/>
            <person name="McDaniel S.F."/>
            <person name="Hoernstein S.N.W."/>
            <person name="Larsson A."/>
            <person name="Li F.W."/>
            <person name="Perroud P.F."/>
            <person name="Phillips J."/>
            <person name="Ranjan P."/>
            <person name="Rokshar D.S."/>
            <person name="Rothfels C.J."/>
            <person name="Schneider L."/>
            <person name="Shu S."/>
            <person name="Stevenson D.W."/>
            <person name="Thummler F."/>
            <person name="Tillich M."/>
            <person name="Villarreal Aguilar J.C."/>
            <person name="Widiez T."/>
            <person name="Wong G.K."/>
            <person name="Wymore A."/>
            <person name="Zhang Y."/>
            <person name="Zimmer A.D."/>
            <person name="Quatrano R.S."/>
            <person name="Mayer K.F.X."/>
            <person name="Goodstein D."/>
            <person name="Casacuberta J.M."/>
            <person name="Vandepoele K."/>
            <person name="Reski R."/>
            <person name="Cuming A.C."/>
            <person name="Tuskan G.A."/>
            <person name="Maumus F."/>
            <person name="Salse J."/>
            <person name="Schmutz J."/>
            <person name="Rensing S.A."/>
        </authorList>
    </citation>
    <scope>NUCLEOTIDE SEQUENCE [LARGE SCALE GENOMIC DNA]</scope>
    <source>
        <strain evidence="1 2">cv. Gransden 2004</strain>
    </source>
</reference>
<evidence type="ECO:0000313" key="2">
    <source>
        <dbReference type="Proteomes" id="UP000006727"/>
    </source>
</evidence>
<dbReference type="EMBL" id="ABEU02000008">
    <property type="status" value="NOT_ANNOTATED_CDS"/>
    <property type="molecule type" value="Genomic_DNA"/>
</dbReference>
<organism evidence="1 2">
    <name type="scientific">Physcomitrium patens</name>
    <name type="common">Spreading-leaved earth moss</name>
    <name type="synonym">Physcomitrella patens</name>
    <dbReference type="NCBI Taxonomy" id="3218"/>
    <lineage>
        <taxon>Eukaryota</taxon>
        <taxon>Viridiplantae</taxon>
        <taxon>Streptophyta</taxon>
        <taxon>Embryophyta</taxon>
        <taxon>Bryophyta</taxon>
        <taxon>Bryophytina</taxon>
        <taxon>Bryopsida</taxon>
        <taxon>Funariidae</taxon>
        <taxon>Funariales</taxon>
        <taxon>Funariaceae</taxon>
        <taxon>Physcomitrium</taxon>
    </lineage>
</organism>
<protein>
    <submittedName>
        <fullName evidence="1">Uncharacterized protein</fullName>
    </submittedName>
</protein>
<dbReference type="Proteomes" id="UP000006727">
    <property type="component" value="Chromosome 8"/>
</dbReference>
<name>A0A7I3ZMN8_PHYPA</name>
<keyword evidence="2" id="KW-1185">Reference proteome</keyword>
<dbReference type="Gramene" id="Pp3c8_17240V3.2">
    <property type="protein sequence ID" value="PAC:32965407.CDS.1"/>
    <property type="gene ID" value="Pp3c8_17240"/>
</dbReference>
<reference evidence="1 2" key="1">
    <citation type="journal article" date="2008" name="Science">
        <title>The Physcomitrella genome reveals evolutionary insights into the conquest of land by plants.</title>
        <authorList>
            <person name="Rensing S."/>
            <person name="Lang D."/>
            <person name="Zimmer A."/>
            <person name="Terry A."/>
            <person name="Salamov A."/>
            <person name="Shapiro H."/>
            <person name="Nishiyama T."/>
            <person name="Perroud P.-F."/>
            <person name="Lindquist E."/>
            <person name="Kamisugi Y."/>
            <person name="Tanahashi T."/>
            <person name="Sakakibara K."/>
            <person name="Fujita T."/>
            <person name="Oishi K."/>
            <person name="Shin-I T."/>
            <person name="Kuroki Y."/>
            <person name="Toyoda A."/>
            <person name="Suzuki Y."/>
            <person name="Hashimoto A."/>
            <person name="Yamaguchi K."/>
            <person name="Sugano A."/>
            <person name="Kohara Y."/>
            <person name="Fujiyama A."/>
            <person name="Anterola A."/>
            <person name="Aoki S."/>
            <person name="Ashton N."/>
            <person name="Barbazuk W.B."/>
            <person name="Barker E."/>
            <person name="Bennetzen J."/>
            <person name="Bezanilla M."/>
            <person name="Blankenship R."/>
            <person name="Cho S.H."/>
            <person name="Dutcher S."/>
            <person name="Estelle M."/>
            <person name="Fawcett J.A."/>
            <person name="Gundlach H."/>
            <person name="Hanada K."/>
            <person name="Heyl A."/>
            <person name="Hicks K.A."/>
            <person name="Hugh J."/>
            <person name="Lohr M."/>
            <person name="Mayer K."/>
            <person name="Melkozernov A."/>
            <person name="Murata T."/>
            <person name="Nelson D."/>
            <person name="Pils B."/>
            <person name="Prigge M."/>
            <person name="Reiss B."/>
            <person name="Renner T."/>
            <person name="Rombauts S."/>
            <person name="Rushton P."/>
            <person name="Sanderfoot A."/>
            <person name="Schween G."/>
            <person name="Shiu S.-H."/>
            <person name="Stueber K."/>
            <person name="Theodoulou F.L."/>
            <person name="Tu H."/>
            <person name="Van de Peer Y."/>
            <person name="Verrier P.J."/>
            <person name="Waters E."/>
            <person name="Wood A."/>
            <person name="Yang L."/>
            <person name="Cove D."/>
            <person name="Cuming A."/>
            <person name="Hasebe M."/>
            <person name="Lucas S."/>
            <person name="Mishler D.B."/>
            <person name="Reski R."/>
            <person name="Grigoriev I."/>
            <person name="Quatrano R.S."/>
            <person name="Boore J.L."/>
        </authorList>
    </citation>
    <scope>NUCLEOTIDE SEQUENCE [LARGE SCALE GENOMIC DNA]</scope>
    <source>
        <strain evidence="1 2">cv. Gransden 2004</strain>
    </source>
</reference>
<proteinExistence type="predicted"/>
<evidence type="ECO:0000313" key="1">
    <source>
        <dbReference type="EnsemblPlants" id="PAC:32965407.CDS.1"/>
    </source>
</evidence>